<evidence type="ECO:0000259" key="3">
    <source>
        <dbReference type="PROSITE" id="PS50110"/>
    </source>
</evidence>
<evidence type="ECO:0000313" key="4">
    <source>
        <dbReference type="EMBL" id="CAA9294133.1"/>
    </source>
</evidence>
<evidence type="ECO:0000256" key="2">
    <source>
        <dbReference type="PROSITE-ProRule" id="PRU00169"/>
    </source>
</evidence>
<sequence>MTTFMSDAATANSKPLRVMVVEDEALVAMLVEDELLDAGATVLCIAASVAEALRVMDAAMADGGLDACLLDMNLGGESAIPVADALARKDVPFLFMTGYDDTARQGDHAGRPTLHKPFNPRELITAMNRMVAYKAMRCGSSD</sequence>
<feature type="modified residue" description="4-aspartylphosphate" evidence="2">
    <location>
        <position position="71"/>
    </location>
</feature>
<dbReference type="PROSITE" id="PS50110">
    <property type="entry name" value="RESPONSE_REGULATORY"/>
    <property type="match status" value="1"/>
</dbReference>
<dbReference type="AlphaFoldDB" id="A0A6J4K2P8"/>
<dbReference type="GO" id="GO:0000160">
    <property type="term" value="P:phosphorelay signal transduction system"/>
    <property type="evidence" value="ECO:0007669"/>
    <property type="project" value="InterPro"/>
</dbReference>
<dbReference type="PANTHER" id="PTHR44591">
    <property type="entry name" value="STRESS RESPONSE REGULATOR PROTEIN 1"/>
    <property type="match status" value="1"/>
</dbReference>
<dbReference type="PANTHER" id="PTHR44591:SF24">
    <property type="entry name" value="PROTEIN-GLUTAMATE METHYLESTERASE_PROTEIN-GLUTAMINE GLUTAMINASE 1"/>
    <property type="match status" value="1"/>
</dbReference>
<dbReference type="SMART" id="SM00448">
    <property type="entry name" value="REC"/>
    <property type="match status" value="1"/>
</dbReference>
<dbReference type="Gene3D" id="3.40.50.2300">
    <property type="match status" value="1"/>
</dbReference>
<dbReference type="Pfam" id="PF00072">
    <property type="entry name" value="Response_reg"/>
    <property type="match status" value="1"/>
</dbReference>
<keyword evidence="1 2" id="KW-0597">Phosphoprotein</keyword>
<dbReference type="InterPro" id="IPR001789">
    <property type="entry name" value="Sig_transdc_resp-reg_receiver"/>
</dbReference>
<protein>
    <recommendedName>
        <fullName evidence="3">Response regulatory domain-containing protein</fullName>
    </recommendedName>
</protein>
<dbReference type="InterPro" id="IPR050595">
    <property type="entry name" value="Bact_response_regulator"/>
</dbReference>
<feature type="domain" description="Response regulatory" evidence="3">
    <location>
        <begin position="17"/>
        <end position="131"/>
    </location>
</feature>
<organism evidence="4">
    <name type="scientific">uncultured Chloroflexia bacterium</name>
    <dbReference type="NCBI Taxonomy" id="1672391"/>
    <lineage>
        <taxon>Bacteria</taxon>
        <taxon>Bacillati</taxon>
        <taxon>Chloroflexota</taxon>
        <taxon>Chloroflexia</taxon>
        <taxon>environmental samples</taxon>
    </lineage>
</organism>
<accession>A0A6J4K2P8</accession>
<dbReference type="EMBL" id="CADCTR010001396">
    <property type="protein sequence ID" value="CAA9294133.1"/>
    <property type="molecule type" value="Genomic_DNA"/>
</dbReference>
<dbReference type="InterPro" id="IPR011006">
    <property type="entry name" value="CheY-like_superfamily"/>
</dbReference>
<reference evidence="4" key="1">
    <citation type="submission" date="2020-02" db="EMBL/GenBank/DDBJ databases">
        <authorList>
            <person name="Meier V. D."/>
        </authorList>
    </citation>
    <scope>NUCLEOTIDE SEQUENCE</scope>
    <source>
        <strain evidence="4">AVDCRST_MAG93</strain>
    </source>
</reference>
<gene>
    <name evidence="4" type="ORF">AVDCRST_MAG93-4126</name>
</gene>
<name>A0A6J4K2P8_9CHLR</name>
<dbReference type="SUPFAM" id="SSF52172">
    <property type="entry name" value="CheY-like"/>
    <property type="match status" value="1"/>
</dbReference>
<proteinExistence type="predicted"/>
<evidence type="ECO:0000256" key="1">
    <source>
        <dbReference type="ARBA" id="ARBA00022553"/>
    </source>
</evidence>